<organism evidence="4 5">
    <name type="scientific">Tectimicrobiota bacterium</name>
    <dbReference type="NCBI Taxonomy" id="2528274"/>
    <lineage>
        <taxon>Bacteria</taxon>
        <taxon>Pseudomonadati</taxon>
        <taxon>Nitrospinota/Tectimicrobiota group</taxon>
        <taxon>Candidatus Tectimicrobiota</taxon>
    </lineage>
</organism>
<dbReference type="SUPFAM" id="SSF52172">
    <property type="entry name" value="CheY-like"/>
    <property type="match status" value="1"/>
</dbReference>
<comment type="caution">
    <text evidence="2">Lacks conserved residue(s) required for the propagation of feature annotation.</text>
</comment>
<dbReference type="Gene3D" id="3.40.50.2300">
    <property type="match status" value="1"/>
</dbReference>
<evidence type="ECO:0000259" key="3">
    <source>
        <dbReference type="PROSITE" id="PS50110"/>
    </source>
</evidence>
<dbReference type="PANTHER" id="PTHR44591:SF3">
    <property type="entry name" value="RESPONSE REGULATORY DOMAIN-CONTAINING PROTEIN"/>
    <property type="match status" value="1"/>
</dbReference>
<dbReference type="PROSITE" id="PS50110">
    <property type="entry name" value="RESPONSE_REGULATORY"/>
    <property type="match status" value="1"/>
</dbReference>
<dbReference type="SMART" id="SM00448">
    <property type="entry name" value="REC"/>
    <property type="match status" value="1"/>
</dbReference>
<evidence type="ECO:0000313" key="5">
    <source>
        <dbReference type="Proteomes" id="UP000741360"/>
    </source>
</evidence>
<dbReference type="GO" id="GO:0000160">
    <property type="term" value="P:phosphorelay signal transduction system"/>
    <property type="evidence" value="ECO:0007669"/>
    <property type="project" value="InterPro"/>
</dbReference>
<dbReference type="AlphaFoldDB" id="A0A932GNY7"/>
<dbReference type="InterPro" id="IPR001789">
    <property type="entry name" value="Sig_transdc_resp-reg_receiver"/>
</dbReference>
<dbReference type="InterPro" id="IPR050595">
    <property type="entry name" value="Bact_response_regulator"/>
</dbReference>
<dbReference type="CDD" id="cd00156">
    <property type="entry name" value="REC"/>
    <property type="match status" value="1"/>
</dbReference>
<evidence type="ECO:0000256" key="1">
    <source>
        <dbReference type="ARBA" id="ARBA00022553"/>
    </source>
</evidence>
<gene>
    <name evidence="4" type="ORF">HYY65_05020</name>
</gene>
<dbReference type="Proteomes" id="UP000741360">
    <property type="component" value="Unassembled WGS sequence"/>
</dbReference>
<evidence type="ECO:0000313" key="4">
    <source>
        <dbReference type="EMBL" id="MBI3014419.1"/>
    </source>
</evidence>
<proteinExistence type="predicted"/>
<feature type="domain" description="Response regulatory" evidence="3">
    <location>
        <begin position="27"/>
        <end position="141"/>
    </location>
</feature>
<name>A0A932GNY7_UNCTE</name>
<dbReference type="InterPro" id="IPR011006">
    <property type="entry name" value="CheY-like_superfamily"/>
</dbReference>
<protein>
    <submittedName>
        <fullName evidence="4">Response regulator</fullName>
    </submittedName>
</protein>
<sequence length="143" mass="16039">MNGLMDLLGKKFFSRGSGDTGRPEVRRILLVHNEQDQCESLTDFLEEEGYRVSRTRQGRKAVSMVLNGGVDAVIIKGKLLDLSGYEVASIVRRLDPEIRVILTVGDESELYGGEREQVDFFPCLLEPFQPRQILRALEGGAQK</sequence>
<dbReference type="PANTHER" id="PTHR44591">
    <property type="entry name" value="STRESS RESPONSE REGULATOR PROTEIN 1"/>
    <property type="match status" value="1"/>
</dbReference>
<dbReference type="EMBL" id="JACPSX010000092">
    <property type="protein sequence ID" value="MBI3014419.1"/>
    <property type="molecule type" value="Genomic_DNA"/>
</dbReference>
<comment type="caution">
    <text evidence="4">The sequence shown here is derived from an EMBL/GenBank/DDBJ whole genome shotgun (WGS) entry which is preliminary data.</text>
</comment>
<dbReference type="Pfam" id="PF00072">
    <property type="entry name" value="Response_reg"/>
    <property type="match status" value="1"/>
</dbReference>
<accession>A0A932GNY7</accession>
<keyword evidence="1" id="KW-0597">Phosphoprotein</keyword>
<reference evidence="4" key="1">
    <citation type="submission" date="2020-07" db="EMBL/GenBank/DDBJ databases">
        <title>Huge and variable diversity of episymbiotic CPR bacteria and DPANN archaea in groundwater ecosystems.</title>
        <authorList>
            <person name="He C.Y."/>
            <person name="Keren R."/>
            <person name="Whittaker M."/>
            <person name="Farag I.F."/>
            <person name="Doudna J."/>
            <person name="Cate J.H.D."/>
            <person name="Banfield J.F."/>
        </authorList>
    </citation>
    <scope>NUCLEOTIDE SEQUENCE</scope>
    <source>
        <strain evidence="4">NC_groundwater_717_Ag_S-0.2um_59_8</strain>
    </source>
</reference>
<evidence type="ECO:0000256" key="2">
    <source>
        <dbReference type="PROSITE-ProRule" id="PRU00169"/>
    </source>
</evidence>